<keyword evidence="4 6" id="KW-0479">Metal-binding</keyword>
<keyword evidence="7" id="KW-1133">Transmembrane helix</keyword>
<keyword evidence="9" id="KW-1185">Reference proteome</keyword>
<dbReference type="Pfam" id="PF00067">
    <property type="entry name" value="p450"/>
    <property type="match status" value="1"/>
</dbReference>
<feature type="transmembrane region" description="Helical" evidence="7">
    <location>
        <begin position="6"/>
        <end position="29"/>
    </location>
</feature>
<sequence>MYHRMSMILILLDYTARAIALALISFLVANRHRNRRNKGGTPVLGSLFLGFGTGFAFHSRRTTFLEECGKRYGSYFKFACGPRNIHIVSSSSAFKTFYFDSRLDHKEPHFLVLRALGSSGNIDLLSTPVHEHFIPYFGRALSRRGIAQEITHPLYIELRQRFREIQPQPHHKLSDLIGKTLYYTCTAIIFGPSFPLDTYDDFIAMDLAMPMLISPLAFMAFSGARARGRLLKVMMNYVQENGDFAGEKVAIVSSALRSAHVLPLREQGACLLSLLWSIHSNLLRSIWWMLAYFAVDTETRHRLKAEILATVPENCETDLESLLVLDPDSMFRQFPLLDSAITETIRLCSLPGSMRVAVGDIEIPLDDGGTFSAFQGEMVMTDTRAHHMRDDLYPDAKTFRADRFLPRKDGTLDVPKIMSWGGGAHVCKGKAFAHHVMKVWAVAFLQTYDFTTADILPDLDPRSGNVIADPSKDINIKLEPRYQTSD</sequence>
<accession>A0A8H6WRH7</accession>
<dbReference type="PANTHER" id="PTHR24304:SF2">
    <property type="entry name" value="24-HYDROXYCHOLESTEROL 7-ALPHA-HYDROXYLASE"/>
    <property type="match status" value="1"/>
</dbReference>
<comment type="cofactor">
    <cofactor evidence="1 6">
        <name>heme</name>
        <dbReference type="ChEBI" id="CHEBI:30413"/>
    </cofactor>
</comment>
<dbReference type="PRINTS" id="PR00465">
    <property type="entry name" value="EP450IV"/>
</dbReference>
<evidence type="ECO:0000256" key="3">
    <source>
        <dbReference type="ARBA" id="ARBA00022617"/>
    </source>
</evidence>
<evidence type="ECO:0000256" key="6">
    <source>
        <dbReference type="PIRSR" id="PIRSR602403-1"/>
    </source>
</evidence>
<comment type="similarity">
    <text evidence="2">Belongs to the cytochrome P450 family.</text>
</comment>
<dbReference type="InterPro" id="IPR002403">
    <property type="entry name" value="Cyt_P450_E_grp-IV"/>
</dbReference>
<evidence type="ECO:0000313" key="8">
    <source>
        <dbReference type="EMBL" id="KAF7326881.1"/>
    </source>
</evidence>
<dbReference type="SUPFAM" id="SSF48264">
    <property type="entry name" value="Cytochrome P450"/>
    <property type="match status" value="1"/>
</dbReference>
<dbReference type="GO" id="GO:0016705">
    <property type="term" value="F:oxidoreductase activity, acting on paired donors, with incorporation or reduction of molecular oxygen"/>
    <property type="evidence" value="ECO:0007669"/>
    <property type="project" value="InterPro"/>
</dbReference>
<evidence type="ECO:0000256" key="4">
    <source>
        <dbReference type="ARBA" id="ARBA00022723"/>
    </source>
</evidence>
<keyword evidence="7" id="KW-0812">Transmembrane</keyword>
<name>A0A8H6WRH7_9AGAR</name>
<dbReference type="InterPro" id="IPR050529">
    <property type="entry name" value="CYP450_sterol_14alpha_dmase"/>
</dbReference>
<feature type="binding site" description="axial binding residue" evidence="6">
    <location>
        <position position="427"/>
    </location>
    <ligand>
        <name>heme</name>
        <dbReference type="ChEBI" id="CHEBI:30413"/>
    </ligand>
    <ligandPart>
        <name>Fe</name>
        <dbReference type="ChEBI" id="CHEBI:18248"/>
    </ligandPart>
</feature>
<dbReference type="AlphaFoldDB" id="A0A8H6WRH7"/>
<gene>
    <name evidence="8" type="ORF">MVEN_02582000</name>
</gene>
<reference evidence="8" key="1">
    <citation type="submission" date="2020-05" db="EMBL/GenBank/DDBJ databases">
        <title>Mycena genomes resolve the evolution of fungal bioluminescence.</title>
        <authorList>
            <person name="Tsai I.J."/>
        </authorList>
    </citation>
    <scope>NUCLEOTIDE SEQUENCE</scope>
    <source>
        <strain evidence="8">CCC161011</strain>
    </source>
</reference>
<dbReference type="Gene3D" id="1.10.630.10">
    <property type="entry name" value="Cytochrome P450"/>
    <property type="match status" value="1"/>
</dbReference>
<dbReference type="GO" id="GO:0008395">
    <property type="term" value="F:steroid hydroxylase activity"/>
    <property type="evidence" value="ECO:0007669"/>
    <property type="project" value="TreeGrafter"/>
</dbReference>
<dbReference type="GO" id="GO:0020037">
    <property type="term" value="F:heme binding"/>
    <property type="evidence" value="ECO:0007669"/>
    <property type="project" value="InterPro"/>
</dbReference>
<comment type="caution">
    <text evidence="8">The sequence shown here is derived from an EMBL/GenBank/DDBJ whole genome shotgun (WGS) entry which is preliminary data.</text>
</comment>
<evidence type="ECO:0000256" key="1">
    <source>
        <dbReference type="ARBA" id="ARBA00001971"/>
    </source>
</evidence>
<proteinExistence type="inferred from homology"/>
<evidence type="ECO:0000256" key="7">
    <source>
        <dbReference type="SAM" id="Phobius"/>
    </source>
</evidence>
<dbReference type="EMBL" id="JACAZI010000039">
    <property type="protein sequence ID" value="KAF7326881.1"/>
    <property type="molecule type" value="Genomic_DNA"/>
</dbReference>
<keyword evidence="3 6" id="KW-0349">Heme</keyword>
<dbReference type="OrthoDB" id="3366823at2759"/>
<keyword evidence="5 6" id="KW-0408">Iron</keyword>
<organism evidence="8 9">
    <name type="scientific">Mycena venus</name>
    <dbReference type="NCBI Taxonomy" id="2733690"/>
    <lineage>
        <taxon>Eukaryota</taxon>
        <taxon>Fungi</taxon>
        <taxon>Dikarya</taxon>
        <taxon>Basidiomycota</taxon>
        <taxon>Agaricomycotina</taxon>
        <taxon>Agaricomycetes</taxon>
        <taxon>Agaricomycetidae</taxon>
        <taxon>Agaricales</taxon>
        <taxon>Marasmiineae</taxon>
        <taxon>Mycenaceae</taxon>
        <taxon>Mycena</taxon>
    </lineage>
</organism>
<dbReference type="InterPro" id="IPR001128">
    <property type="entry name" value="Cyt_P450"/>
</dbReference>
<dbReference type="PANTHER" id="PTHR24304">
    <property type="entry name" value="CYTOCHROME P450 FAMILY 7"/>
    <property type="match status" value="1"/>
</dbReference>
<evidence type="ECO:0000256" key="5">
    <source>
        <dbReference type="ARBA" id="ARBA00023004"/>
    </source>
</evidence>
<dbReference type="Proteomes" id="UP000620124">
    <property type="component" value="Unassembled WGS sequence"/>
</dbReference>
<evidence type="ECO:0000256" key="2">
    <source>
        <dbReference type="ARBA" id="ARBA00010617"/>
    </source>
</evidence>
<keyword evidence="7" id="KW-0472">Membrane</keyword>
<evidence type="ECO:0000313" key="9">
    <source>
        <dbReference type="Proteomes" id="UP000620124"/>
    </source>
</evidence>
<dbReference type="InterPro" id="IPR036396">
    <property type="entry name" value="Cyt_P450_sf"/>
</dbReference>
<dbReference type="GO" id="GO:0005506">
    <property type="term" value="F:iron ion binding"/>
    <property type="evidence" value="ECO:0007669"/>
    <property type="project" value="InterPro"/>
</dbReference>
<protein>
    <submittedName>
        <fullName evidence="8">Cytochrome P450</fullName>
    </submittedName>
</protein>